<dbReference type="Pfam" id="PF03372">
    <property type="entry name" value="Exo_endo_phos"/>
    <property type="match status" value="1"/>
</dbReference>
<protein>
    <recommendedName>
        <fullName evidence="1">Endonuclease/exonuclease/phosphatase domain-containing protein</fullName>
    </recommendedName>
</protein>
<dbReference type="EMBL" id="BGPR01057660">
    <property type="protein sequence ID" value="GBO33947.1"/>
    <property type="molecule type" value="Genomic_DNA"/>
</dbReference>
<feature type="non-terminal residue" evidence="2">
    <location>
        <position position="1"/>
    </location>
</feature>
<comment type="caution">
    <text evidence="2">The sequence shown here is derived from an EMBL/GenBank/DDBJ whole genome shotgun (WGS) entry which is preliminary data.</text>
</comment>
<dbReference type="Proteomes" id="UP000499080">
    <property type="component" value="Unassembled WGS sequence"/>
</dbReference>
<evidence type="ECO:0000259" key="1">
    <source>
        <dbReference type="Pfam" id="PF03372"/>
    </source>
</evidence>
<name>A0A4Y2WD04_ARAVE</name>
<proteinExistence type="predicted"/>
<gene>
    <name evidence="2" type="ORF">AVEN_159681_1</name>
</gene>
<keyword evidence="3" id="KW-1185">Reference proteome</keyword>
<dbReference type="InterPro" id="IPR005135">
    <property type="entry name" value="Endo/exonuclease/phosphatase"/>
</dbReference>
<dbReference type="OrthoDB" id="6436798at2759"/>
<feature type="domain" description="Endonuclease/exonuclease/phosphatase" evidence="1">
    <location>
        <begin position="24"/>
        <end position="92"/>
    </location>
</feature>
<dbReference type="AlphaFoldDB" id="A0A4Y2WD04"/>
<organism evidence="2 3">
    <name type="scientific">Araneus ventricosus</name>
    <name type="common">Orbweaver spider</name>
    <name type="synonym">Epeira ventricosa</name>
    <dbReference type="NCBI Taxonomy" id="182803"/>
    <lineage>
        <taxon>Eukaryota</taxon>
        <taxon>Metazoa</taxon>
        <taxon>Ecdysozoa</taxon>
        <taxon>Arthropoda</taxon>
        <taxon>Chelicerata</taxon>
        <taxon>Arachnida</taxon>
        <taxon>Araneae</taxon>
        <taxon>Araneomorphae</taxon>
        <taxon>Entelegynae</taxon>
        <taxon>Araneoidea</taxon>
        <taxon>Araneidae</taxon>
        <taxon>Araneus</taxon>
    </lineage>
</organism>
<reference evidence="2 3" key="1">
    <citation type="journal article" date="2019" name="Sci. Rep.">
        <title>Orb-weaving spider Araneus ventricosus genome elucidates the spidroin gene catalogue.</title>
        <authorList>
            <person name="Kono N."/>
            <person name="Nakamura H."/>
            <person name="Ohtoshi R."/>
            <person name="Moran D.A.P."/>
            <person name="Shinohara A."/>
            <person name="Yoshida Y."/>
            <person name="Fujiwara M."/>
            <person name="Mori M."/>
            <person name="Tomita M."/>
            <person name="Arakawa K."/>
        </authorList>
    </citation>
    <scope>NUCLEOTIDE SEQUENCE [LARGE SCALE GENOMIC DNA]</scope>
</reference>
<accession>A0A4Y2WD04</accession>
<dbReference type="Gene3D" id="3.60.10.10">
    <property type="entry name" value="Endonuclease/exonuclease/phosphatase"/>
    <property type="match status" value="1"/>
</dbReference>
<dbReference type="SUPFAM" id="SSF56219">
    <property type="entry name" value="DNase I-like"/>
    <property type="match status" value="1"/>
</dbReference>
<dbReference type="GO" id="GO:0003824">
    <property type="term" value="F:catalytic activity"/>
    <property type="evidence" value="ECO:0007669"/>
    <property type="project" value="InterPro"/>
</dbReference>
<evidence type="ECO:0000313" key="2">
    <source>
        <dbReference type="EMBL" id="GBO33947.1"/>
    </source>
</evidence>
<evidence type="ECO:0000313" key="3">
    <source>
        <dbReference type="Proteomes" id="UP000499080"/>
    </source>
</evidence>
<dbReference type="InterPro" id="IPR036691">
    <property type="entry name" value="Endo/exonu/phosph_ase_sf"/>
</dbReference>
<sequence>STSYGFIFAISLFLKGKFREFKYFIEHWQPDIIALQETHLNPAENLRIPNYSDYRSERLTHKDGGTALLFKNSIYHRYTPTATTTFENATVFLHLSDSNRITVSNIFRPPHRLTNTQELVNFSTLQSKSITKLYYRMTITPNTQHRALVESLQI</sequence>